<gene>
    <name evidence="1" type="ORF">ILEXP_LOCUS3982</name>
</gene>
<dbReference type="AlphaFoldDB" id="A0ABC8QW44"/>
<feature type="non-terminal residue" evidence="1">
    <location>
        <position position="1"/>
    </location>
</feature>
<proteinExistence type="predicted"/>
<name>A0ABC8QW44_9AQUA</name>
<sequence>VNETLGDTVVAKSRVVAALTKPSEALGDTMARSNNAMMRPGVTPVVRETGFHDGTTRDGFDVHARKKATLASWG</sequence>
<keyword evidence="2" id="KW-1185">Reference proteome</keyword>
<protein>
    <submittedName>
        <fullName evidence="1">Uncharacterized protein</fullName>
    </submittedName>
</protein>
<reference evidence="1 2" key="1">
    <citation type="submission" date="2024-02" db="EMBL/GenBank/DDBJ databases">
        <authorList>
            <person name="Vignale AGUSTIN F."/>
            <person name="Sosa J E."/>
            <person name="Modenutti C."/>
        </authorList>
    </citation>
    <scope>NUCLEOTIDE SEQUENCE [LARGE SCALE GENOMIC DNA]</scope>
</reference>
<evidence type="ECO:0000313" key="2">
    <source>
        <dbReference type="Proteomes" id="UP001642360"/>
    </source>
</evidence>
<dbReference type="Proteomes" id="UP001642360">
    <property type="component" value="Unassembled WGS sequence"/>
</dbReference>
<organism evidence="1 2">
    <name type="scientific">Ilex paraguariensis</name>
    <name type="common">yerba mate</name>
    <dbReference type="NCBI Taxonomy" id="185542"/>
    <lineage>
        <taxon>Eukaryota</taxon>
        <taxon>Viridiplantae</taxon>
        <taxon>Streptophyta</taxon>
        <taxon>Embryophyta</taxon>
        <taxon>Tracheophyta</taxon>
        <taxon>Spermatophyta</taxon>
        <taxon>Magnoliopsida</taxon>
        <taxon>eudicotyledons</taxon>
        <taxon>Gunneridae</taxon>
        <taxon>Pentapetalae</taxon>
        <taxon>asterids</taxon>
        <taxon>campanulids</taxon>
        <taxon>Aquifoliales</taxon>
        <taxon>Aquifoliaceae</taxon>
        <taxon>Ilex</taxon>
    </lineage>
</organism>
<dbReference type="EMBL" id="CAUOFW020000791">
    <property type="protein sequence ID" value="CAK9136968.1"/>
    <property type="molecule type" value="Genomic_DNA"/>
</dbReference>
<accession>A0ABC8QW44</accession>
<evidence type="ECO:0000313" key="1">
    <source>
        <dbReference type="EMBL" id="CAK9136968.1"/>
    </source>
</evidence>
<comment type="caution">
    <text evidence="1">The sequence shown here is derived from an EMBL/GenBank/DDBJ whole genome shotgun (WGS) entry which is preliminary data.</text>
</comment>